<dbReference type="InterPro" id="IPR000477">
    <property type="entry name" value="RT_dom"/>
</dbReference>
<feature type="region of interest" description="Disordered" evidence="1">
    <location>
        <begin position="203"/>
        <end position="247"/>
    </location>
</feature>
<dbReference type="Pfam" id="PF00078">
    <property type="entry name" value="RVT_1"/>
    <property type="match status" value="1"/>
</dbReference>
<dbReference type="PROSITE" id="PS50878">
    <property type="entry name" value="RT_POL"/>
    <property type="match status" value="1"/>
</dbReference>
<evidence type="ECO:0000256" key="1">
    <source>
        <dbReference type="SAM" id="MobiDB-lite"/>
    </source>
</evidence>
<organism evidence="3 4">
    <name type="scientific">Trypanosoma cruzi Dm28c</name>
    <dbReference type="NCBI Taxonomy" id="1416333"/>
    <lineage>
        <taxon>Eukaryota</taxon>
        <taxon>Discoba</taxon>
        <taxon>Euglenozoa</taxon>
        <taxon>Kinetoplastea</taxon>
        <taxon>Metakinetoplastina</taxon>
        <taxon>Trypanosomatida</taxon>
        <taxon>Trypanosomatidae</taxon>
        <taxon>Trypanosoma</taxon>
        <taxon>Schizotrypanum</taxon>
    </lineage>
</organism>
<evidence type="ECO:0000259" key="2">
    <source>
        <dbReference type="PROSITE" id="PS50878"/>
    </source>
</evidence>
<feature type="region of interest" description="Disordered" evidence="1">
    <location>
        <begin position="1"/>
        <end position="35"/>
    </location>
</feature>
<accession>V5DEI2</accession>
<feature type="domain" description="Reverse transcriptase" evidence="2">
    <location>
        <begin position="290"/>
        <end position="499"/>
    </location>
</feature>
<proteinExistence type="predicted"/>
<gene>
    <name evidence="3" type="ORF">TCDM_05701</name>
</gene>
<dbReference type="Proteomes" id="UP000017861">
    <property type="component" value="Unassembled WGS sequence"/>
</dbReference>
<dbReference type="PANTHER" id="PTHR19446">
    <property type="entry name" value="REVERSE TRANSCRIPTASES"/>
    <property type="match status" value="1"/>
</dbReference>
<sequence length="499" mass="54895">MHSRPPTAGSARGTPSDRAAQHPTSPFRRTASSPIGRTAFTGQRSLHHPPCFPIGDDDTPTVVLGPNRKLLAWKKADWNKPSEVFSQLCRIPRELTEMDSTEKRVVLGMRAATKATVPAWNHQPSPFWTPWLAELDRAIAAAPDAEDGRRLDLRRREALREASKSRWHTLRSELEGTDGNSRQVVRPCLRPSFLEHASHEIRWPNAQQTPEGQSPHEAVGGESNTTPEVPPSATGPDECDGPHPISMAEPGRTLRLLLLGPVPGPDGIHGEALRHLGRVARRAVPWLFDSRLRAGAVPRNWRRAVVLLLPNPERTASNRDSHRPVTLSSCPSKLMERTPATRIRNFIESQLALQPSGFLPGNSTPDPLLQIRAAMHRNASQHRTAAYFVDHANAFGTVSSDAVILEMRRLSIPNRIVRWSASCLNSTSAVVCIDKFTPSSRTLTRGAPQGTVLAPIMFVVVMQSRCSCPSNVPYFAEGSLLMTALPSHSRATGMRSTRT</sequence>
<dbReference type="EMBL" id="AYLP01000056">
    <property type="protein sequence ID" value="ESS65856.1"/>
    <property type="molecule type" value="Genomic_DNA"/>
</dbReference>
<protein>
    <recommendedName>
        <fullName evidence="2">Reverse transcriptase domain-containing protein</fullName>
    </recommendedName>
</protein>
<dbReference type="AlphaFoldDB" id="V5DEI2"/>
<name>V5DEI2_TRYCR</name>
<evidence type="ECO:0000313" key="3">
    <source>
        <dbReference type="EMBL" id="ESS65856.1"/>
    </source>
</evidence>
<comment type="caution">
    <text evidence="3">The sequence shown here is derived from an EMBL/GenBank/DDBJ whole genome shotgun (WGS) entry which is preliminary data.</text>
</comment>
<evidence type="ECO:0000313" key="4">
    <source>
        <dbReference type="Proteomes" id="UP000017861"/>
    </source>
</evidence>
<reference evidence="3 4" key="1">
    <citation type="journal article" date="2014" name="Genome Announc.">
        <title>Trypanosoma cruzi Clone Dm28c Draft Genome Sequence.</title>
        <authorList>
            <person name="Grisard E.C."/>
            <person name="Teixeira S.M."/>
            <person name="de Almeida L.G."/>
            <person name="Stoco P.H."/>
            <person name="Gerber A.L."/>
            <person name="Talavera-Lopez C."/>
            <person name="Lima O.C."/>
            <person name="Andersson B."/>
            <person name="de Vasconcelos A.T."/>
        </authorList>
    </citation>
    <scope>NUCLEOTIDE SEQUENCE [LARGE SCALE GENOMIC DNA]</scope>
    <source>
        <strain evidence="3 4">Dm28c</strain>
    </source>
</reference>
<dbReference type="VEuPathDB" id="TriTrypDB:TCDM_05701"/>